<comment type="caution">
    <text evidence="1">The sequence shown here is derived from an EMBL/GenBank/DDBJ whole genome shotgun (WGS) entry which is preliminary data.</text>
</comment>
<organism evidence="1 2">
    <name type="scientific">Bacillus capparidis</name>
    <dbReference type="NCBI Taxonomy" id="1840411"/>
    <lineage>
        <taxon>Bacteria</taxon>
        <taxon>Bacillati</taxon>
        <taxon>Bacillota</taxon>
        <taxon>Bacilli</taxon>
        <taxon>Bacillales</taxon>
        <taxon>Bacillaceae</taxon>
        <taxon>Bacillus</taxon>
    </lineage>
</organism>
<keyword evidence="1" id="KW-0378">Hydrolase</keyword>
<proteinExistence type="predicted"/>
<dbReference type="GO" id="GO:0008233">
    <property type="term" value="F:peptidase activity"/>
    <property type="evidence" value="ECO:0007669"/>
    <property type="project" value="UniProtKB-KW"/>
</dbReference>
<reference evidence="1 2" key="1">
    <citation type="submission" date="2021-01" db="EMBL/GenBank/DDBJ databases">
        <title>Genomic Encyclopedia of Type Strains, Phase IV (KMG-IV): sequencing the most valuable type-strain genomes for metagenomic binning, comparative biology and taxonomic classification.</title>
        <authorList>
            <person name="Goeker M."/>
        </authorList>
    </citation>
    <scope>NUCLEOTIDE SEQUENCE [LARGE SCALE GENOMIC DNA]</scope>
    <source>
        <strain evidence="1 2">DSM 103394</strain>
    </source>
</reference>
<dbReference type="SUPFAM" id="SSF52743">
    <property type="entry name" value="Subtilisin-like"/>
    <property type="match status" value="1"/>
</dbReference>
<dbReference type="EMBL" id="JAFDST010000003">
    <property type="protein sequence ID" value="MBP1082488.1"/>
    <property type="molecule type" value="Genomic_DNA"/>
</dbReference>
<dbReference type="Gene3D" id="3.40.50.200">
    <property type="entry name" value="Peptidase S8/S53 domain"/>
    <property type="match status" value="1"/>
</dbReference>
<dbReference type="InterPro" id="IPR036852">
    <property type="entry name" value="Peptidase_S8/S53_dom_sf"/>
</dbReference>
<evidence type="ECO:0000313" key="1">
    <source>
        <dbReference type="EMBL" id="MBP1082488.1"/>
    </source>
</evidence>
<dbReference type="Proteomes" id="UP000674416">
    <property type="component" value="Unassembled WGS sequence"/>
</dbReference>
<keyword evidence="1" id="KW-0645">Protease</keyword>
<name>A0ABS4CYQ7_9BACI</name>
<dbReference type="GO" id="GO:0006508">
    <property type="term" value="P:proteolysis"/>
    <property type="evidence" value="ECO:0007669"/>
    <property type="project" value="UniProtKB-KW"/>
</dbReference>
<dbReference type="EC" id="3.4.21.-" evidence="1"/>
<keyword evidence="2" id="KW-1185">Reference proteome</keyword>
<sequence>MPDIQLIPYRVEELRETSTEIPYGVSMIQAPSIWREGYKGENIVVAVITQDEINHPDLRGQIIG</sequence>
<protein>
    <submittedName>
        <fullName evidence="1">Major intracellular serine protease</fullName>
        <ecNumber evidence="1">3.4.21.-</ecNumber>
    </submittedName>
</protein>
<accession>A0ABS4CYQ7</accession>
<gene>
    <name evidence="1" type="ORF">JOC74_002991</name>
</gene>
<evidence type="ECO:0000313" key="2">
    <source>
        <dbReference type="Proteomes" id="UP000674416"/>
    </source>
</evidence>